<dbReference type="Proteomes" id="UP000029981">
    <property type="component" value="Chromosome 1"/>
</dbReference>
<sequence>MNICGYYTSNSLPSQGSFNSIELTCFSLFFPARVTGIVSFDVHFLPPNSIRHRDLPEGFYILRWKENGRAEADFGRYNVNTVLSRIYTLFSRSGIPIAKKHQEIMNMVDE</sequence>
<gene>
    <name evidence="1" type="ORF">Csa_1G073680</name>
</gene>
<dbReference type="Gene3D" id="3.40.50.1820">
    <property type="entry name" value="alpha/beta hydrolase"/>
    <property type="match status" value="1"/>
</dbReference>
<reference evidence="1 2" key="3">
    <citation type="journal article" date="2010" name="BMC Genomics">
        <title>Transcriptome sequencing and comparative analysis of cucumber flowers with different sex types.</title>
        <authorList>
            <person name="Guo S."/>
            <person name="Zheng Y."/>
            <person name="Joung J.G."/>
            <person name="Liu S."/>
            <person name="Zhang Z."/>
            <person name="Crasta O.R."/>
            <person name="Sobral B.W."/>
            <person name="Xu Y."/>
            <person name="Huang S."/>
            <person name="Fei Z."/>
        </authorList>
    </citation>
    <scope>NUCLEOTIDE SEQUENCE [LARGE SCALE GENOMIC DNA]</scope>
    <source>
        <strain evidence="2">cv. 9930</strain>
    </source>
</reference>
<reference evidence="1 2" key="4">
    <citation type="journal article" date="2011" name="BMC Genomics">
        <title>RNA-Seq improves annotation of protein-coding genes in the cucumber genome.</title>
        <authorList>
            <person name="Li Z."/>
            <person name="Zhang Z."/>
            <person name="Yan P."/>
            <person name="Huang S."/>
            <person name="Fei Z."/>
            <person name="Lin K."/>
        </authorList>
    </citation>
    <scope>NUCLEOTIDE SEQUENCE [LARGE SCALE GENOMIC DNA]</scope>
    <source>
        <strain evidence="2">cv. 9930</strain>
    </source>
</reference>
<evidence type="ECO:0000313" key="2">
    <source>
        <dbReference type="Proteomes" id="UP000029981"/>
    </source>
</evidence>
<organism evidence="1 2">
    <name type="scientific">Cucumis sativus</name>
    <name type="common">Cucumber</name>
    <dbReference type="NCBI Taxonomy" id="3659"/>
    <lineage>
        <taxon>Eukaryota</taxon>
        <taxon>Viridiplantae</taxon>
        <taxon>Streptophyta</taxon>
        <taxon>Embryophyta</taxon>
        <taxon>Tracheophyta</taxon>
        <taxon>Spermatophyta</taxon>
        <taxon>Magnoliopsida</taxon>
        <taxon>eudicotyledons</taxon>
        <taxon>Gunneridae</taxon>
        <taxon>Pentapetalae</taxon>
        <taxon>rosids</taxon>
        <taxon>fabids</taxon>
        <taxon>Cucurbitales</taxon>
        <taxon>Cucurbitaceae</taxon>
        <taxon>Benincaseae</taxon>
        <taxon>Cucumis</taxon>
    </lineage>
</organism>
<name>A0A0A0LRV8_CUCSA</name>
<protein>
    <submittedName>
        <fullName evidence="1">Uncharacterized protein</fullName>
    </submittedName>
</protein>
<dbReference type="Gramene" id="KGN64660">
    <property type="protein sequence ID" value="KGN64660"/>
    <property type="gene ID" value="Csa_1G073680"/>
</dbReference>
<dbReference type="EMBL" id="CM002922">
    <property type="protein sequence ID" value="KGN64660.1"/>
    <property type="molecule type" value="Genomic_DNA"/>
</dbReference>
<dbReference type="AlphaFoldDB" id="A0A0A0LRV8"/>
<dbReference type="STRING" id="3659.A0A0A0LRV8"/>
<proteinExistence type="predicted"/>
<reference evidence="1 2" key="2">
    <citation type="journal article" date="2009" name="PLoS ONE">
        <title>An integrated genetic and cytogenetic map of the cucumber genome.</title>
        <authorList>
            <person name="Ren Y."/>
            <person name="Zhang Z."/>
            <person name="Liu J."/>
            <person name="Staub J.E."/>
            <person name="Han Y."/>
            <person name="Cheng Z."/>
            <person name="Li X."/>
            <person name="Lu J."/>
            <person name="Miao H."/>
            <person name="Kang H."/>
            <person name="Xie B."/>
            <person name="Gu X."/>
            <person name="Wang X."/>
            <person name="Du Y."/>
            <person name="Jin W."/>
            <person name="Huang S."/>
        </authorList>
    </citation>
    <scope>NUCLEOTIDE SEQUENCE [LARGE SCALE GENOMIC DNA]</scope>
    <source>
        <strain evidence="2">cv. 9930</strain>
    </source>
</reference>
<evidence type="ECO:0000313" key="1">
    <source>
        <dbReference type="EMBL" id="KGN64660.1"/>
    </source>
</evidence>
<reference evidence="1 2" key="1">
    <citation type="journal article" date="2009" name="Nat. Genet.">
        <title>The genome of the cucumber, Cucumis sativus L.</title>
        <authorList>
            <person name="Huang S."/>
            <person name="Li R."/>
            <person name="Zhang Z."/>
            <person name="Li L."/>
            <person name="Gu X."/>
            <person name="Fan W."/>
            <person name="Lucas W.J."/>
            <person name="Wang X."/>
            <person name="Xie B."/>
            <person name="Ni P."/>
            <person name="Ren Y."/>
            <person name="Zhu H."/>
            <person name="Li J."/>
            <person name="Lin K."/>
            <person name="Jin W."/>
            <person name="Fei Z."/>
            <person name="Li G."/>
            <person name="Staub J."/>
            <person name="Kilian A."/>
            <person name="van der Vossen E.A."/>
            <person name="Wu Y."/>
            <person name="Guo J."/>
            <person name="He J."/>
            <person name="Jia Z."/>
            <person name="Ren Y."/>
            <person name="Tian G."/>
            <person name="Lu Y."/>
            <person name="Ruan J."/>
            <person name="Qian W."/>
            <person name="Wang M."/>
            <person name="Huang Q."/>
            <person name="Li B."/>
            <person name="Xuan Z."/>
            <person name="Cao J."/>
            <person name="Asan"/>
            <person name="Wu Z."/>
            <person name="Zhang J."/>
            <person name="Cai Q."/>
            <person name="Bai Y."/>
            <person name="Zhao B."/>
            <person name="Han Y."/>
            <person name="Li Y."/>
            <person name="Li X."/>
            <person name="Wang S."/>
            <person name="Shi Q."/>
            <person name="Liu S."/>
            <person name="Cho W.K."/>
            <person name="Kim J.Y."/>
            <person name="Xu Y."/>
            <person name="Heller-Uszynska K."/>
            <person name="Miao H."/>
            <person name="Cheng Z."/>
            <person name="Zhang S."/>
            <person name="Wu J."/>
            <person name="Yang Y."/>
            <person name="Kang H."/>
            <person name="Li M."/>
            <person name="Liang H."/>
            <person name="Ren X."/>
            <person name="Shi Z."/>
            <person name="Wen M."/>
            <person name="Jian M."/>
            <person name="Yang H."/>
            <person name="Zhang G."/>
            <person name="Yang Z."/>
            <person name="Chen R."/>
            <person name="Liu S."/>
            <person name="Li J."/>
            <person name="Ma L."/>
            <person name="Liu H."/>
            <person name="Zhou Y."/>
            <person name="Zhao J."/>
            <person name="Fang X."/>
            <person name="Li G."/>
            <person name="Fang L."/>
            <person name="Li Y."/>
            <person name="Liu D."/>
            <person name="Zheng H."/>
            <person name="Zhang Y."/>
            <person name="Qin N."/>
            <person name="Li Z."/>
            <person name="Yang G."/>
            <person name="Yang S."/>
            <person name="Bolund L."/>
            <person name="Kristiansen K."/>
            <person name="Zheng H."/>
            <person name="Li S."/>
            <person name="Zhang X."/>
            <person name="Yang H."/>
            <person name="Wang J."/>
            <person name="Sun R."/>
            <person name="Zhang B."/>
            <person name="Jiang S."/>
            <person name="Wang J."/>
            <person name="Du Y."/>
            <person name="Li S."/>
        </authorList>
    </citation>
    <scope>NUCLEOTIDE SEQUENCE [LARGE SCALE GENOMIC DNA]</scope>
    <source>
        <strain evidence="2">cv. 9930</strain>
    </source>
</reference>
<dbReference type="OMA" id="EIMNMVD"/>
<keyword evidence="2" id="KW-1185">Reference proteome</keyword>
<dbReference type="InterPro" id="IPR029058">
    <property type="entry name" value="AB_hydrolase_fold"/>
</dbReference>
<accession>A0A0A0LRV8</accession>